<organism evidence="2 3">
    <name type="scientific">Trifolium medium</name>
    <dbReference type="NCBI Taxonomy" id="97028"/>
    <lineage>
        <taxon>Eukaryota</taxon>
        <taxon>Viridiplantae</taxon>
        <taxon>Streptophyta</taxon>
        <taxon>Embryophyta</taxon>
        <taxon>Tracheophyta</taxon>
        <taxon>Spermatophyta</taxon>
        <taxon>Magnoliopsida</taxon>
        <taxon>eudicotyledons</taxon>
        <taxon>Gunneridae</taxon>
        <taxon>Pentapetalae</taxon>
        <taxon>rosids</taxon>
        <taxon>fabids</taxon>
        <taxon>Fabales</taxon>
        <taxon>Fabaceae</taxon>
        <taxon>Papilionoideae</taxon>
        <taxon>50 kb inversion clade</taxon>
        <taxon>NPAAA clade</taxon>
        <taxon>Hologalegina</taxon>
        <taxon>IRL clade</taxon>
        <taxon>Trifolieae</taxon>
        <taxon>Trifolium</taxon>
    </lineage>
</organism>
<feature type="non-terminal residue" evidence="2">
    <location>
        <position position="1"/>
    </location>
</feature>
<comment type="caution">
    <text evidence="2">The sequence shown here is derived from an EMBL/GenBank/DDBJ whole genome shotgun (WGS) entry which is preliminary data.</text>
</comment>
<name>A0A392W054_9FABA</name>
<dbReference type="AlphaFoldDB" id="A0A392W054"/>
<sequence>SIKSKQNNHVLSLSLSEKQRAASETNPRATGSKRPVASSNEIQRESLARREAPSLGEHSSPN</sequence>
<keyword evidence="3" id="KW-1185">Reference proteome</keyword>
<protein>
    <submittedName>
        <fullName evidence="2">Uncharacterized protein</fullName>
    </submittedName>
</protein>
<feature type="compositionally biased region" description="Polar residues" evidence="1">
    <location>
        <begin position="1"/>
        <end position="29"/>
    </location>
</feature>
<accession>A0A392W054</accession>
<dbReference type="EMBL" id="LXQA011334340">
    <property type="protein sequence ID" value="MCI93637.1"/>
    <property type="molecule type" value="Genomic_DNA"/>
</dbReference>
<feature type="compositionally biased region" description="Basic and acidic residues" evidence="1">
    <location>
        <begin position="42"/>
        <end position="52"/>
    </location>
</feature>
<dbReference type="Proteomes" id="UP000265520">
    <property type="component" value="Unassembled WGS sequence"/>
</dbReference>
<feature type="region of interest" description="Disordered" evidence="1">
    <location>
        <begin position="1"/>
        <end position="62"/>
    </location>
</feature>
<evidence type="ECO:0000313" key="2">
    <source>
        <dbReference type="EMBL" id="MCI93637.1"/>
    </source>
</evidence>
<evidence type="ECO:0000256" key="1">
    <source>
        <dbReference type="SAM" id="MobiDB-lite"/>
    </source>
</evidence>
<proteinExistence type="predicted"/>
<reference evidence="2 3" key="1">
    <citation type="journal article" date="2018" name="Front. Plant Sci.">
        <title>Red Clover (Trifolium pratense) and Zigzag Clover (T. medium) - A Picture of Genomic Similarities and Differences.</title>
        <authorList>
            <person name="Dluhosova J."/>
            <person name="Istvanek J."/>
            <person name="Nedelnik J."/>
            <person name="Repkova J."/>
        </authorList>
    </citation>
    <scope>NUCLEOTIDE SEQUENCE [LARGE SCALE GENOMIC DNA]</scope>
    <source>
        <strain evidence="3">cv. 10/8</strain>
        <tissue evidence="2">Leaf</tissue>
    </source>
</reference>
<evidence type="ECO:0000313" key="3">
    <source>
        <dbReference type="Proteomes" id="UP000265520"/>
    </source>
</evidence>